<dbReference type="PIRSF" id="PIRSF005227">
    <property type="entry name" value="Asp_dh_NAD_syn"/>
    <property type="match status" value="1"/>
</dbReference>
<dbReference type="InterPro" id="IPR036291">
    <property type="entry name" value="NAD(P)-bd_dom_sf"/>
</dbReference>
<keyword evidence="4 6" id="KW-0560">Oxidoreductase</keyword>
<reference evidence="9 10" key="1">
    <citation type="submission" date="2023-04" db="EMBL/GenBank/DDBJ databases">
        <title>Funneling lignin-derived compounds into biodiesel using alkali-halophilic Citricoccus sp. P2.</title>
        <authorList>
            <person name="Luo C.-B."/>
        </authorList>
    </citation>
    <scope>NUCLEOTIDE SEQUENCE [LARGE SCALE GENOMIC DNA]</scope>
    <source>
        <strain evidence="9 10">P2</strain>
    </source>
</reference>
<proteinExistence type="inferred from homology"/>
<dbReference type="SUPFAM" id="SSF55347">
    <property type="entry name" value="Glyceraldehyde-3-phosphate dehydrogenase-like, C-terminal domain"/>
    <property type="match status" value="1"/>
</dbReference>
<protein>
    <recommendedName>
        <fullName evidence="6">L-aspartate dehydrogenase</fullName>
        <ecNumber evidence="6">1.4.1.21</ecNumber>
    </recommendedName>
</protein>
<dbReference type="HAMAP" id="MF_01265">
    <property type="entry name" value="NadX"/>
    <property type="match status" value="1"/>
</dbReference>
<dbReference type="InterPro" id="IPR020626">
    <property type="entry name" value="Asp_DH_prok"/>
</dbReference>
<dbReference type="Gene3D" id="3.30.360.10">
    <property type="entry name" value="Dihydrodipicolinate Reductase, domain 2"/>
    <property type="match status" value="1"/>
</dbReference>
<comment type="catalytic activity">
    <reaction evidence="6">
        <text>L-aspartate + NADP(+) + H2O = oxaloacetate + NH4(+) + NADPH + H(+)</text>
        <dbReference type="Rhea" id="RHEA:11784"/>
        <dbReference type="ChEBI" id="CHEBI:15377"/>
        <dbReference type="ChEBI" id="CHEBI:15378"/>
        <dbReference type="ChEBI" id="CHEBI:16452"/>
        <dbReference type="ChEBI" id="CHEBI:28938"/>
        <dbReference type="ChEBI" id="CHEBI:29991"/>
        <dbReference type="ChEBI" id="CHEBI:57783"/>
        <dbReference type="ChEBI" id="CHEBI:58349"/>
        <dbReference type="EC" id="1.4.1.21"/>
    </reaction>
</comment>
<dbReference type="InterPro" id="IPR011182">
    <property type="entry name" value="L-Asp_DH"/>
</dbReference>
<dbReference type="InterPro" id="IPR002811">
    <property type="entry name" value="Asp_DH"/>
</dbReference>
<comment type="similarity">
    <text evidence="1 6">Belongs to the L-aspartate dehydrogenase family.</text>
</comment>
<feature type="domain" description="Aspartate/homoserine dehydrogenase NAD-binding" evidence="8">
    <location>
        <begin position="9"/>
        <end position="112"/>
    </location>
</feature>
<evidence type="ECO:0000313" key="10">
    <source>
        <dbReference type="Proteomes" id="UP001219037"/>
    </source>
</evidence>
<evidence type="ECO:0000259" key="8">
    <source>
        <dbReference type="Pfam" id="PF03447"/>
    </source>
</evidence>
<comment type="catalytic activity">
    <reaction evidence="6">
        <text>L-aspartate + NAD(+) + H2O = oxaloacetate + NH4(+) + NADH + H(+)</text>
        <dbReference type="Rhea" id="RHEA:11788"/>
        <dbReference type="ChEBI" id="CHEBI:15377"/>
        <dbReference type="ChEBI" id="CHEBI:15378"/>
        <dbReference type="ChEBI" id="CHEBI:16452"/>
        <dbReference type="ChEBI" id="CHEBI:28938"/>
        <dbReference type="ChEBI" id="CHEBI:29991"/>
        <dbReference type="ChEBI" id="CHEBI:57540"/>
        <dbReference type="ChEBI" id="CHEBI:57945"/>
        <dbReference type="EC" id="1.4.1.21"/>
    </reaction>
</comment>
<dbReference type="Pfam" id="PF01958">
    <property type="entry name" value="Asp_DH_C"/>
    <property type="match status" value="1"/>
</dbReference>
<evidence type="ECO:0000256" key="3">
    <source>
        <dbReference type="ARBA" id="ARBA00022857"/>
    </source>
</evidence>
<evidence type="ECO:0000313" key="9">
    <source>
        <dbReference type="EMBL" id="WFP16446.1"/>
    </source>
</evidence>
<dbReference type="Proteomes" id="UP001219037">
    <property type="component" value="Chromosome"/>
</dbReference>
<accession>A0ABY8H5P0</accession>
<dbReference type="PANTHER" id="PTHR31873">
    <property type="entry name" value="L-ASPARTATE DEHYDROGENASE-RELATED"/>
    <property type="match status" value="1"/>
</dbReference>
<feature type="active site" evidence="6">
    <location>
        <position position="239"/>
    </location>
</feature>
<keyword evidence="5 6" id="KW-0520">NAD</keyword>
<sequence>MTIRVLLWGFGAIGRQLADQLRPERESGAMHLTAVVRDVEAHRERGDHGVDLRPGVTNVDWQAALDDVDLVVECAGVSPARQRGPDVIGSGRVLVLASVGALADPDTARALLSGPGRLWVTHGAIGGFDVLASAAEAGGLDTVRIRTRKLASSLIRPWMDTEQTQQLRRLAPGEDPVTVFSGHPAEAIELFPGNVNVAVALAWATRGGFPGDDVEQLAASLQRVEVELLADPDAELSTHEMSASGPAGRLMFSFESAPSPENPKTSGLTALSVAHTLRIALDQRRSVTETNS</sequence>
<feature type="binding site" evidence="6">
    <location>
        <position position="196"/>
    </location>
    <ligand>
        <name>NAD(+)</name>
        <dbReference type="ChEBI" id="CHEBI:57540"/>
    </ligand>
</feature>
<gene>
    <name evidence="6" type="primary">nadX</name>
    <name evidence="9" type="ORF">P8192_13870</name>
</gene>
<dbReference type="Pfam" id="PF03447">
    <property type="entry name" value="NAD_binding_3"/>
    <property type="match status" value="1"/>
</dbReference>
<comment type="function">
    <text evidence="6">Specifically catalyzes the NAD or NADP-dependent dehydrogenation of L-aspartate to iminoaspartate.</text>
</comment>
<keyword evidence="2 6" id="KW-0662">Pyridine nucleotide biosynthesis</keyword>
<dbReference type="EC" id="1.4.1.21" evidence="6"/>
<comment type="pathway">
    <text evidence="6">Cofactor biosynthesis; NAD(+) biosynthesis; iminoaspartate from L-aspartate (dehydrogenase route): step 1/1.</text>
</comment>
<feature type="domain" description="Aspartate dehydrogenase" evidence="7">
    <location>
        <begin position="175"/>
        <end position="273"/>
    </location>
</feature>
<evidence type="ECO:0000256" key="1">
    <source>
        <dbReference type="ARBA" id="ARBA00008331"/>
    </source>
</evidence>
<name>A0ABY8H5P0_9MICC</name>
<evidence type="ECO:0000259" key="7">
    <source>
        <dbReference type="Pfam" id="PF01958"/>
    </source>
</evidence>
<organism evidence="9 10">
    <name type="scientific">Citricoccus muralis</name>
    <dbReference type="NCBI Taxonomy" id="169134"/>
    <lineage>
        <taxon>Bacteria</taxon>
        <taxon>Bacillati</taxon>
        <taxon>Actinomycetota</taxon>
        <taxon>Actinomycetes</taxon>
        <taxon>Micrococcales</taxon>
        <taxon>Micrococcaceae</taxon>
        <taxon>Citricoccus</taxon>
    </lineage>
</organism>
<feature type="binding site" evidence="6">
    <location>
        <position position="124"/>
    </location>
    <ligand>
        <name>NAD(+)</name>
        <dbReference type="ChEBI" id="CHEBI:57540"/>
    </ligand>
</feature>
<evidence type="ECO:0000256" key="6">
    <source>
        <dbReference type="HAMAP-Rule" id="MF_01265"/>
    </source>
</evidence>
<evidence type="ECO:0000256" key="5">
    <source>
        <dbReference type="ARBA" id="ARBA00023027"/>
    </source>
</evidence>
<dbReference type="SUPFAM" id="SSF51735">
    <property type="entry name" value="NAD(P)-binding Rossmann-fold domains"/>
    <property type="match status" value="1"/>
</dbReference>
<dbReference type="RefSeq" id="WP_278157587.1">
    <property type="nucleotide sequence ID" value="NZ_CP121252.1"/>
</dbReference>
<evidence type="ECO:0000256" key="2">
    <source>
        <dbReference type="ARBA" id="ARBA00022642"/>
    </source>
</evidence>
<dbReference type="PANTHER" id="PTHR31873:SF6">
    <property type="entry name" value="ASPARTATE DEHYDROGENASE DOMAIN-CONTAINING PROTEIN"/>
    <property type="match status" value="1"/>
</dbReference>
<keyword evidence="3 6" id="KW-0521">NADP</keyword>
<evidence type="ECO:0000256" key="4">
    <source>
        <dbReference type="ARBA" id="ARBA00023002"/>
    </source>
</evidence>
<comment type="miscellaneous">
    <text evidence="6">The iminoaspartate product is unstable in aqueous solution and can decompose to oxaloacetate and ammonia.</text>
</comment>
<dbReference type="EMBL" id="CP121252">
    <property type="protein sequence ID" value="WFP16446.1"/>
    <property type="molecule type" value="Genomic_DNA"/>
</dbReference>
<keyword evidence="10" id="KW-1185">Reference proteome</keyword>
<dbReference type="Gene3D" id="3.40.50.720">
    <property type="entry name" value="NAD(P)-binding Rossmann-like Domain"/>
    <property type="match status" value="1"/>
</dbReference>
<dbReference type="InterPro" id="IPR005106">
    <property type="entry name" value="Asp/hSer_DH_NAD-bd"/>
</dbReference>